<keyword evidence="4 5" id="KW-0472">Membrane</keyword>
<gene>
    <name evidence="7" type="ORF">OLEA9_A058238</name>
</gene>
<evidence type="ECO:0000259" key="6">
    <source>
        <dbReference type="Pfam" id="PF01061"/>
    </source>
</evidence>
<feature type="transmembrane region" description="Helical" evidence="5">
    <location>
        <begin position="102"/>
        <end position="120"/>
    </location>
</feature>
<evidence type="ECO:0000313" key="7">
    <source>
        <dbReference type="EMBL" id="CAA3014724.1"/>
    </source>
</evidence>
<evidence type="ECO:0000256" key="5">
    <source>
        <dbReference type="SAM" id="Phobius"/>
    </source>
</evidence>
<feature type="transmembrane region" description="Helical" evidence="5">
    <location>
        <begin position="198"/>
        <end position="220"/>
    </location>
</feature>
<name>A0A8S0U737_OLEEU</name>
<dbReference type="AlphaFoldDB" id="A0A8S0U737"/>
<proteinExistence type="predicted"/>
<keyword evidence="2 5" id="KW-0812">Transmembrane</keyword>
<dbReference type="OrthoDB" id="66620at2759"/>
<comment type="caution">
    <text evidence="7">The sequence shown here is derived from an EMBL/GenBank/DDBJ whole genome shotgun (WGS) entry which is preliminary data.</text>
</comment>
<dbReference type="Pfam" id="PF01061">
    <property type="entry name" value="ABC2_membrane"/>
    <property type="match status" value="1"/>
</dbReference>
<dbReference type="Gramene" id="OE9A058238T1">
    <property type="protein sequence ID" value="OE9A058238C1"/>
    <property type="gene ID" value="OE9A058238"/>
</dbReference>
<comment type="subcellular location">
    <subcellularLocation>
        <location evidence="1">Membrane</location>
        <topology evidence="1">Multi-pass membrane protein</topology>
    </subcellularLocation>
</comment>
<dbReference type="SUPFAM" id="SSF52540">
    <property type="entry name" value="P-loop containing nucleoside triphosphate hydrolases"/>
    <property type="match status" value="1"/>
</dbReference>
<dbReference type="Proteomes" id="UP000594638">
    <property type="component" value="Unassembled WGS sequence"/>
</dbReference>
<evidence type="ECO:0000313" key="8">
    <source>
        <dbReference type="Proteomes" id="UP000594638"/>
    </source>
</evidence>
<protein>
    <submittedName>
        <fullName evidence="7">Pleiotropic drug resistance 1-like</fullName>
    </submittedName>
</protein>
<dbReference type="EMBL" id="CACTIH010007501">
    <property type="protein sequence ID" value="CAA3014724.1"/>
    <property type="molecule type" value="Genomic_DNA"/>
</dbReference>
<dbReference type="PANTHER" id="PTHR48040">
    <property type="entry name" value="PLEIOTROPIC DRUG RESISTANCE PROTEIN 1-LIKE ISOFORM X1"/>
    <property type="match status" value="1"/>
</dbReference>
<feature type="transmembrane region" description="Helical" evidence="5">
    <location>
        <begin position="132"/>
        <end position="151"/>
    </location>
</feature>
<evidence type="ECO:0000256" key="1">
    <source>
        <dbReference type="ARBA" id="ARBA00004141"/>
    </source>
</evidence>
<evidence type="ECO:0000256" key="2">
    <source>
        <dbReference type="ARBA" id="ARBA00022692"/>
    </source>
</evidence>
<sequence>MELVNLTSFRGVLVALPGVSGLSMEQRKRLIIAVELVANPSIIFMDELTSGLDARAAAVVIKTTRNTVDTGRTVVCTINQPSIDIIESFDECSFWRNPPYTAVRLLYTTILAILLGSMVWDLGPRMDREQDIFNAMGSMYASVLFLGFQSASSVQPVIVVERTVFYRERLLECIPPCHMPLDKYVCNLARRAVIEIPYIFAQAIIYGTIVYAMIGLEWTAEKYIWAPVWGRWLHWACPVAWTVYGLVASQYKGANHQLDTKQSVQEFLRSYFGFRQDFVGEVAAVVVGFAAAFALIFAFSIKALTFQRR</sequence>
<dbReference type="GO" id="GO:0140359">
    <property type="term" value="F:ABC-type transporter activity"/>
    <property type="evidence" value="ECO:0007669"/>
    <property type="project" value="InterPro"/>
</dbReference>
<dbReference type="Gene3D" id="3.40.50.300">
    <property type="entry name" value="P-loop containing nucleotide triphosphate hydrolases"/>
    <property type="match status" value="1"/>
</dbReference>
<dbReference type="PANTHER" id="PTHR48040:SF35">
    <property type="entry name" value="ABC TRANSPORTER G FAMILY MEMBER 39-LIKE"/>
    <property type="match status" value="1"/>
</dbReference>
<feature type="domain" description="ABC-2 type transporter transmembrane" evidence="6">
    <location>
        <begin position="93"/>
        <end position="226"/>
    </location>
</feature>
<dbReference type="InterPro" id="IPR013525">
    <property type="entry name" value="ABC2_TM"/>
</dbReference>
<evidence type="ECO:0000256" key="4">
    <source>
        <dbReference type="ARBA" id="ARBA00023136"/>
    </source>
</evidence>
<feature type="transmembrane region" description="Helical" evidence="5">
    <location>
        <begin position="278"/>
        <end position="301"/>
    </location>
</feature>
<evidence type="ECO:0000256" key="3">
    <source>
        <dbReference type="ARBA" id="ARBA00022989"/>
    </source>
</evidence>
<dbReference type="InterPro" id="IPR027417">
    <property type="entry name" value="P-loop_NTPase"/>
</dbReference>
<keyword evidence="3 5" id="KW-1133">Transmembrane helix</keyword>
<accession>A0A8S0U737</accession>
<dbReference type="GO" id="GO:0016020">
    <property type="term" value="C:membrane"/>
    <property type="evidence" value="ECO:0007669"/>
    <property type="project" value="UniProtKB-SubCell"/>
</dbReference>
<keyword evidence="8" id="KW-1185">Reference proteome</keyword>
<organism evidence="7 8">
    <name type="scientific">Olea europaea subsp. europaea</name>
    <dbReference type="NCBI Taxonomy" id="158383"/>
    <lineage>
        <taxon>Eukaryota</taxon>
        <taxon>Viridiplantae</taxon>
        <taxon>Streptophyta</taxon>
        <taxon>Embryophyta</taxon>
        <taxon>Tracheophyta</taxon>
        <taxon>Spermatophyta</taxon>
        <taxon>Magnoliopsida</taxon>
        <taxon>eudicotyledons</taxon>
        <taxon>Gunneridae</taxon>
        <taxon>Pentapetalae</taxon>
        <taxon>asterids</taxon>
        <taxon>lamiids</taxon>
        <taxon>Lamiales</taxon>
        <taxon>Oleaceae</taxon>
        <taxon>Oleeae</taxon>
        <taxon>Olea</taxon>
    </lineage>
</organism>
<reference evidence="7 8" key="1">
    <citation type="submission" date="2019-12" db="EMBL/GenBank/DDBJ databases">
        <authorList>
            <person name="Alioto T."/>
            <person name="Alioto T."/>
            <person name="Gomez Garrido J."/>
        </authorList>
    </citation>
    <scope>NUCLEOTIDE SEQUENCE [LARGE SCALE GENOMIC DNA]</scope>
</reference>